<sequence length="512" mass="52650">MEQFDAIVIGAGHNGLTAAAVLAGKGKKVLVLERSTSLGGMMATGMLNGVQLPRLAHLLYNLNPAVVRDLGLKLDAKPMPTVALSEDGRHVVMKGAEARFADGTAHPDAAAFATLYQRLVRFGTLLGQLAQAAPPDLSGSLSLAQAGELGALARLGLRLRLMGKAEMREFLRIVLSNAQDLILDELADGPLAGALAADAVRGAWAGPSAPGTVFSLIYRLAQGGGAALPAGGMVAVISAFAKAAEVRGATIRTGAAVQRIVIEGDRVTGVELADGTRVSAATVLSTAGAAQSMMLAGHESYDIEAVRRLRNFRTKGTAAKVNLVLSGAPEFNGLSREQASGRLLIAPSVRAVERAFNPVKYGEITQMPIIEAVVPTLTAPDASGKHVVSAVVQYVPYAPDGGWTGTARQIVIDQVVGALDRFAPGLAGMVTASELLTPGDIESETGAPGGHWHHGEMSFDQLMSVRPANGLAHYGFGPAGLYLAGAAAHPGGDVTGAPGRNAALKALKEMAA</sequence>
<evidence type="ECO:0000256" key="1">
    <source>
        <dbReference type="ARBA" id="ARBA00037217"/>
    </source>
</evidence>
<gene>
    <name evidence="5" type="ORF">G0P99_11175</name>
</gene>
<dbReference type="InterPro" id="IPR002937">
    <property type="entry name" value="Amino_oxidase"/>
</dbReference>
<protein>
    <recommendedName>
        <fullName evidence="3">Pyridine nucleotide-disulfide oxidoreductase domain-containing protein 2</fullName>
    </recommendedName>
</protein>
<reference evidence="5" key="1">
    <citation type="submission" date="2020-02" db="EMBL/GenBank/DDBJ databases">
        <title>Delineation of the pyrene-degrading pathway in Roseobacter clade bacteria by genomic analysis.</title>
        <authorList>
            <person name="Zhou H."/>
            <person name="Wang H."/>
        </authorList>
    </citation>
    <scope>NUCLEOTIDE SEQUENCE</scope>
    <source>
        <strain evidence="5">PrR005</strain>
    </source>
</reference>
<dbReference type="PANTHER" id="PTHR10668">
    <property type="entry name" value="PHYTOENE DEHYDROGENASE"/>
    <property type="match status" value="1"/>
</dbReference>
<dbReference type="Gene3D" id="3.50.50.60">
    <property type="entry name" value="FAD/NAD(P)-binding domain"/>
    <property type="match status" value="2"/>
</dbReference>
<comment type="function">
    <text evidence="1">Probable oxidoreductase that may play a role as regulator of mitochondrial function.</text>
</comment>
<dbReference type="GO" id="GO:0016491">
    <property type="term" value="F:oxidoreductase activity"/>
    <property type="evidence" value="ECO:0007669"/>
    <property type="project" value="InterPro"/>
</dbReference>
<organism evidence="5">
    <name type="scientific">Ruegeria sp. PrR005</name>
    <dbReference type="NCBI Taxonomy" id="2706882"/>
    <lineage>
        <taxon>Bacteria</taxon>
        <taxon>Pseudomonadati</taxon>
        <taxon>Pseudomonadota</taxon>
        <taxon>Alphaproteobacteria</taxon>
        <taxon>Rhodobacterales</taxon>
        <taxon>Roseobacteraceae</taxon>
        <taxon>Ruegeria</taxon>
    </lineage>
</organism>
<dbReference type="PANTHER" id="PTHR10668:SF103">
    <property type="entry name" value="PYRIDINE NUCLEOTIDE-DISULFIDE OXIDOREDUCTASE DOMAIN-CONTAINING PROTEIN 2"/>
    <property type="match status" value="1"/>
</dbReference>
<dbReference type="Pfam" id="PF01593">
    <property type="entry name" value="Amino_oxidase"/>
    <property type="match status" value="1"/>
</dbReference>
<evidence type="ECO:0000256" key="3">
    <source>
        <dbReference type="ARBA" id="ARBA00040298"/>
    </source>
</evidence>
<evidence type="ECO:0000313" key="5">
    <source>
        <dbReference type="EMBL" id="NDW45523.1"/>
    </source>
</evidence>
<dbReference type="EMBL" id="JAAGOX010000015">
    <property type="protein sequence ID" value="NDW45523.1"/>
    <property type="molecule type" value="Genomic_DNA"/>
</dbReference>
<feature type="domain" description="Amine oxidase" evidence="4">
    <location>
        <begin position="15"/>
        <end position="290"/>
    </location>
</feature>
<evidence type="ECO:0000256" key="2">
    <source>
        <dbReference type="ARBA" id="ARBA00038825"/>
    </source>
</evidence>
<comment type="subunit">
    <text evidence="2">Interacts with COX5B; this interaction may contribute to localize PYROXD2 to the inner face of the inner mitochondrial membrane.</text>
</comment>
<dbReference type="AlphaFoldDB" id="A0A6B2NRS9"/>
<comment type="caution">
    <text evidence="5">The sequence shown here is derived from an EMBL/GenBank/DDBJ whole genome shotgun (WGS) entry which is preliminary data.</text>
</comment>
<dbReference type="RefSeq" id="WP_164129775.1">
    <property type="nucleotide sequence ID" value="NZ_JAAGOX010000015.1"/>
</dbReference>
<dbReference type="SUPFAM" id="SSF51905">
    <property type="entry name" value="FAD/NAD(P)-binding domain"/>
    <property type="match status" value="1"/>
</dbReference>
<evidence type="ECO:0000259" key="4">
    <source>
        <dbReference type="Pfam" id="PF01593"/>
    </source>
</evidence>
<name>A0A6B2NRS9_9RHOB</name>
<dbReference type="InterPro" id="IPR036188">
    <property type="entry name" value="FAD/NAD-bd_sf"/>
</dbReference>
<accession>A0A6B2NRS9</accession>
<proteinExistence type="predicted"/>